<dbReference type="PANTHER" id="PTHR43735:SF3">
    <property type="entry name" value="FERROPTOSIS SUPPRESSOR PROTEIN 1"/>
    <property type="match status" value="1"/>
</dbReference>
<evidence type="ECO:0000256" key="2">
    <source>
        <dbReference type="ARBA" id="ARBA00022630"/>
    </source>
</evidence>
<accession>A0A2J6T4J7</accession>
<dbReference type="RefSeq" id="XP_024734757.1">
    <property type="nucleotide sequence ID" value="XM_024884948.1"/>
</dbReference>
<reference evidence="7 8" key="1">
    <citation type="submission" date="2016-04" db="EMBL/GenBank/DDBJ databases">
        <title>A degradative enzymes factory behind the ericoid mycorrhizal symbiosis.</title>
        <authorList>
            <consortium name="DOE Joint Genome Institute"/>
            <person name="Martino E."/>
            <person name="Morin E."/>
            <person name="Grelet G."/>
            <person name="Kuo A."/>
            <person name="Kohler A."/>
            <person name="Daghino S."/>
            <person name="Barry K."/>
            <person name="Choi C."/>
            <person name="Cichocki N."/>
            <person name="Clum A."/>
            <person name="Copeland A."/>
            <person name="Hainaut M."/>
            <person name="Haridas S."/>
            <person name="Labutti K."/>
            <person name="Lindquist E."/>
            <person name="Lipzen A."/>
            <person name="Khouja H.-R."/>
            <person name="Murat C."/>
            <person name="Ohm R."/>
            <person name="Olson A."/>
            <person name="Spatafora J."/>
            <person name="Veneault-Fourrey C."/>
            <person name="Henrissat B."/>
            <person name="Grigoriev I."/>
            <person name="Martin F."/>
            <person name="Perotto S."/>
        </authorList>
    </citation>
    <scope>NUCLEOTIDE SEQUENCE [LARGE SCALE GENOMIC DNA]</scope>
    <source>
        <strain evidence="7 8">E</strain>
    </source>
</reference>
<dbReference type="GeneID" id="36593025"/>
<dbReference type="InterPro" id="IPR023753">
    <property type="entry name" value="FAD/NAD-binding_dom"/>
</dbReference>
<dbReference type="EMBL" id="KZ613843">
    <property type="protein sequence ID" value="PMD57853.1"/>
    <property type="molecule type" value="Genomic_DNA"/>
</dbReference>
<dbReference type="GO" id="GO:0004174">
    <property type="term" value="F:electron-transferring-flavoprotein dehydrogenase activity"/>
    <property type="evidence" value="ECO:0007669"/>
    <property type="project" value="TreeGrafter"/>
</dbReference>
<organism evidence="7 8">
    <name type="scientific">Hyaloscypha bicolor E</name>
    <dbReference type="NCBI Taxonomy" id="1095630"/>
    <lineage>
        <taxon>Eukaryota</taxon>
        <taxon>Fungi</taxon>
        <taxon>Dikarya</taxon>
        <taxon>Ascomycota</taxon>
        <taxon>Pezizomycotina</taxon>
        <taxon>Leotiomycetes</taxon>
        <taxon>Helotiales</taxon>
        <taxon>Hyaloscyphaceae</taxon>
        <taxon>Hyaloscypha</taxon>
        <taxon>Hyaloscypha bicolor</taxon>
    </lineage>
</organism>
<keyword evidence="5" id="KW-0472">Membrane</keyword>
<dbReference type="InParanoid" id="A0A2J6T4J7"/>
<dbReference type="STRING" id="1095630.A0A2J6T4J7"/>
<proteinExistence type="inferred from homology"/>
<evidence type="ECO:0000256" key="4">
    <source>
        <dbReference type="ARBA" id="ARBA00023002"/>
    </source>
</evidence>
<dbReference type="PRINTS" id="PR00469">
    <property type="entry name" value="PNDRDTASEII"/>
</dbReference>
<keyword evidence="2" id="KW-0285">Flavoprotein</keyword>
<keyword evidence="5" id="KW-1133">Transmembrane helix</keyword>
<dbReference type="SUPFAM" id="SSF51905">
    <property type="entry name" value="FAD/NAD(P)-binding domain"/>
    <property type="match status" value="1"/>
</dbReference>
<evidence type="ECO:0000259" key="6">
    <source>
        <dbReference type="Pfam" id="PF07992"/>
    </source>
</evidence>
<sequence>MKNIVILGGSYAGISTAHRLLKHVGKTAPFKITLVSPNTHFYWSMAAARGLVPGQISDEQLFRPIAEGFEQYPANQFKFVLGSAESVNVEAKHVGISGSTGASTLDYDFLIIATGSRAKGDAPFKGVGSTEDTKAARNGFHVRVEKARTIVVAGGGVTGCETAGELAYEYGREKEIIFIAGHPTLLSGTPTTFSTYVQKSLQTLKVNLKLSTQVKNATQLPDGSYELLLSTGEKLTTDTYIPTFGLTPNSSYLPTEFLDPKGYVVVDSYLKVLGVKDVWAIGDVSNCEWSQLIPANKQSAHLAKSIMLLLNNKTPLPYKTISHRITGMQIGRNKGIGHFGSWIIPSFVIVYVRRMLFMEKMGAWLDGSEF</sequence>
<keyword evidence="3" id="KW-0274">FAD</keyword>
<dbReference type="Gene3D" id="3.50.50.100">
    <property type="match status" value="1"/>
</dbReference>
<protein>
    <submittedName>
        <fullName evidence="7">FAD/NAD(P)-binding domain-containing protein</fullName>
    </submittedName>
</protein>
<dbReference type="PRINTS" id="PR00368">
    <property type="entry name" value="FADPNR"/>
</dbReference>
<comment type="similarity">
    <text evidence="1">Belongs to the FAD-dependent oxidoreductase family.</text>
</comment>
<dbReference type="PANTHER" id="PTHR43735">
    <property type="entry name" value="APOPTOSIS-INDUCING FACTOR 1"/>
    <property type="match status" value="1"/>
</dbReference>
<feature type="domain" description="FAD/NAD(P)-binding" evidence="6">
    <location>
        <begin position="3"/>
        <end position="295"/>
    </location>
</feature>
<dbReference type="InterPro" id="IPR036188">
    <property type="entry name" value="FAD/NAD-bd_sf"/>
</dbReference>
<evidence type="ECO:0000313" key="7">
    <source>
        <dbReference type="EMBL" id="PMD57853.1"/>
    </source>
</evidence>
<dbReference type="AlphaFoldDB" id="A0A2J6T4J7"/>
<evidence type="ECO:0000256" key="5">
    <source>
        <dbReference type="SAM" id="Phobius"/>
    </source>
</evidence>
<dbReference type="FunCoup" id="A0A2J6T4J7">
    <property type="interactions" value="424"/>
</dbReference>
<keyword evidence="5" id="KW-0812">Transmembrane</keyword>
<dbReference type="GO" id="GO:0050660">
    <property type="term" value="F:flavin adenine dinucleotide binding"/>
    <property type="evidence" value="ECO:0007669"/>
    <property type="project" value="TreeGrafter"/>
</dbReference>
<evidence type="ECO:0000256" key="3">
    <source>
        <dbReference type="ARBA" id="ARBA00022827"/>
    </source>
</evidence>
<dbReference type="Proteomes" id="UP000235371">
    <property type="component" value="Unassembled WGS sequence"/>
</dbReference>
<evidence type="ECO:0000313" key="8">
    <source>
        <dbReference type="Proteomes" id="UP000235371"/>
    </source>
</evidence>
<name>A0A2J6T4J7_9HELO</name>
<feature type="transmembrane region" description="Helical" evidence="5">
    <location>
        <begin position="335"/>
        <end position="352"/>
    </location>
</feature>
<dbReference type="GO" id="GO:0005737">
    <property type="term" value="C:cytoplasm"/>
    <property type="evidence" value="ECO:0007669"/>
    <property type="project" value="TreeGrafter"/>
</dbReference>
<dbReference type="Pfam" id="PF07992">
    <property type="entry name" value="Pyr_redox_2"/>
    <property type="match status" value="1"/>
</dbReference>
<dbReference type="OrthoDB" id="202203at2759"/>
<keyword evidence="4" id="KW-0560">Oxidoreductase</keyword>
<gene>
    <name evidence="7" type="ORF">K444DRAFT_644324</name>
</gene>
<keyword evidence="8" id="KW-1185">Reference proteome</keyword>
<evidence type="ECO:0000256" key="1">
    <source>
        <dbReference type="ARBA" id="ARBA00006442"/>
    </source>
</evidence>